<evidence type="ECO:0000256" key="2">
    <source>
        <dbReference type="ARBA" id="ARBA00023043"/>
    </source>
</evidence>
<proteinExistence type="predicted"/>
<keyword evidence="1" id="KW-0677">Repeat</keyword>
<dbReference type="PANTHER" id="PTHR24161:SF119">
    <property type="entry name" value="ANKYRIN REPEAT DOMAIN 44"/>
    <property type="match status" value="1"/>
</dbReference>
<evidence type="ECO:0008006" key="8">
    <source>
        <dbReference type="Google" id="ProtNLM"/>
    </source>
</evidence>
<feature type="repeat" description="ANK" evidence="3">
    <location>
        <begin position="74"/>
        <end position="106"/>
    </location>
</feature>
<evidence type="ECO:0000256" key="4">
    <source>
        <dbReference type="SAM" id="MobiDB-lite"/>
    </source>
</evidence>
<dbReference type="PROSITE" id="PS50088">
    <property type="entry name" value="ANK_REPEAT"/>
    <property type="match status" value="4"/>
</dbReference>
<dbReference type="SMART" id="SM00248">
    <property type="entry name" value="ANK"/>
    <property type="match status" value="11"/>
</dbReference>
<accession>A0A814VV00</accession>
<evidence type="ECO:0000313" key="5">
    <source>
        <dbReference type="EMBL" id="CAF1190330.1"/>
    </source>
</evidence>
<feature type="region of interest" description="Disordered" evidence="4">
    <location>
        <begin position="670"/>
        <end position="714"/>
    </location>
</feature>
<dbReference type="Proteomes" id="UP000681722">
    <property type="component" value="Unassembled WGS sequence"/>
</dbReference>
<dbReference type="InterPro" id="IPR036770">
    <property type="entry name" value="Ankyrin_rpt-contain_sf"/>
</dbReference>
<dbReference type="Gene3D" id="1.25.40.20">
    <property type="entry name" value="Ankyrin repeat-containing domain"/>
    <property type="match status" value="2"/>
</dbReference>
<evidence type="ECO:0000313" key="7">
    <source>
        <dbReference type="Proteomes" id="UP000663829"/>
    </source>
</evidence>
<reference evidence="5" key="1">
    <citation type="submission" date="2021-02" db="EMBL/GenBank/DDBJ databases">
        <authorList>
            <person name="Nowell W R."/>
        </authorList>
    </citation>
    <scope>NUCLEOTIDE SEQUENCE</scope>
</reference>
<dbReference type="EMBL" id="CAJOBC010008178">
    <property type="protein sequence ID" value="CAF3954554.1"/>
    <property type="molecule type" value="Genomic_DNA"/>
</dbReference>
<protein>
    <recommendedName>
        <fullName evidence="8">Inversin</fullName>
    </recommendedName>
</protein>
<comment type="caution">
    <text evidence="5">The sequence shown here is derived from an EMBL/GenBank/DDBJ whole genome shotgun (WGS) entry which is preliminary data.</text>
</comment>
<dbReference type="Proteomes" id="UP000663829">
    <property type="component" value="Unassembled WGS sequence"/>
</dbReference>
<organism evidence="5 7">
    <name type="scientific">Didymodactylos carnosus</name>
    <dbReference type="NCBI Taxonomy" id="1234261"/>
    <lineage>
        <taxon>Eukaryota</taxon>
        <taxon>Metazoa</taxon>
        <taxon>Spiralia</taxon>
        <taxon>Gnathifera</taxon>
        <taxon>Rotifera</taxon>
        <taxon>Eurotatoria</taxon>
        <taxon>Bdelloidea</taxon>
        <taxon>Philodinida</taxon>
        <taxon>Philodinidae</taxon>
        <taxon>Didymodactylos</taxon>
    </lineage>
</organism>
<feature type="repeat" description="ANK" evidence="3">
    <location>
        <begin position="256"/>
        <end position="288"/>
    </location>
</feature>
<dbReference type="AlphaFoldDB" id="A0A814VV00"/>
<gene>
    <name evidence="5" type="ORF">GPM918_LOCUS23172</name>
    <name evidence="6" type="ORF">SRO942_LOCUS23171</name>
</gene>
<sequence>MMTEVETITPLMLACQICNEQEVKNLISQGVKLTETDYQGRTALHYCFGHTTTTCASLLLQSSSSDILNIQDKEGCSTIHLAVINSNETLVQFLCEQGADVRLVDSESHTLIHWATVCGHVELFNILLQYNAPFHTPDIFHAYPIHYASQICGEDTLLEDDISRDTVKRLQILNKLIACHVPVDCIDNERRTPFIWAASAGAVQANRLLWKSGADPFRVEKDGLTALHCSSTRGYLNCIKFLIEECKCNIEAEDVNGCTPIFYAVTMGHGHACKVLLDLKANPNHQDNRGRTPIHCAATKGNIECLTLLERYHGNIWIKTKRGDCPLHEAVNARETKLVSHILQCNPSEVDFRNGENRSCLHIAASNGDNNMCDTLIKHGARINILLRTSTSNYLTPFDIARIRQQDLCAKFLLDASGQRGNILANMYARSIQRYYRNYKHSQKLKTTLLSSESLIDSPKDVQIQYHQLMNTAARRCQLPGTKNTIILTDSSTKPSMTLTSDSGTESSFVHRQLSQNSSNFVPITKDSSSVLESEEVKPLLEQQEHLIKVEYLPKLHRQLGHIEKRKRNVNRENTIGRLSNDGKKIESKKILNNNLNEISTSVKLYERHKLIAQELYKIKCARINKQYIIINHAIYNILMENAFNPMNKKAIDIEKYLEKLCNRYEKEAETMNKRSKSVPSKRTLHTSYSEKRTSSPRHCHYEPNNNKPKVSSKKSLSFSRCTYQQIELMRAYLPQVSTDVYEKYFVQKYNHLEQKN</sequence>
<evidence type="ECO:0000313" key="6">
    <source>
        <dbReference type="EMBL" id="CAF3954554.1"/>
    </source>
</evidence>
<dbReference type="PROSITE" id="PS50297">
    <property type="entry name" value="ANK_REP_REGION"/>
    <property type="match status" value="3"/>
</dbReference>
<dbReference type="OrthoDB" id="10258888at2759"/>
<dbReference type="SUPFAM" id="SSF48403">
    <property type="entry name" value="Ankyrin repeat"/>
    <property type="match status" value="1"/>
</dbReference>
<feature type="repeat" description="ANK" evidence="3">
    <location>
        <begin position="289"/>
        <end position="321"/>
    </location>
</feature>
<name>A0A814VV00_9BILA</name>
<dbReference type="InterPro" id="IPR002110">
    <property type="entry name" value="Ankyrin_rpt"/>
</dbReference>
<evidence type="ECO:0000256" key="1">
    <source>
        <dbReference type="ARBA" id="ARBA00022737"/>
    </source>
</evidence>
<dbReference type="EMBL" id="CAJNOQ010008177">
    <property type="protein sequence ID" value="CAF1190330.1"/>
    <property type="molecule type" value="Genomic_DNA"/>
</dbReference>
<dbReference type="PANTHER" id="PTHR24161">
    <property type="entry name" value="ANK_REP_REGION DOMAIN-CONTAINING PROTEIN-RELATED"/>
    <property type="match status" value="1"/>
</dbReference>
<feature type="compositionally biased region" description="Low complexity" evidence="4">
    <location>
        <begin position="705"/>
        <end position="714"/>
    </location>
</feature>
<dbReference type="Pfam" id="PF12796">
    <property type="entry name" value="Ank_2"/>
    <property type="match status" value="3"/>
</dbReference>
<dbReference type="Pfam" id="PF13637">
    <property type="entry name" value="Ank_4"/>
    <property type="match status" value="1"/>
</dbReference>
<dbReference type="PRINTS" id="PR01415">
    <property type="entry name" value="ANKYRIN"/>
</dbReference>
<evidence type="ECO:0000256" key="3">
    <source>
        <dbReference type="PROSITE-ProRule" id="PRU00023"/>
    </source>
</evidence>
<keyword evidence="7" id="KW-1185">Reference proteome</keyword>
<keyword evidence="2 3" id="KW-0040">ANK repeat</keyword>
<feature type="repeat" description="ANK" evidence="3">
    <location>
        <begin position="356"/>
        <end position="388"/>
    </location>
</feature>